<dbReference type="SMART" id="SM00247">
    <property type="entry name" value="XTALbg"/>
    <property type="match status" value="2"/>
</dbReference>
<sequence length="512" mass="54344">MSEVILSNPSSIQDEGLRQFADAVADEVILAAHKAVAHHAEPKRFLLPTDRQALEHKFVAHLRAKPLEIQKRAAERVMTSILEKKLAGLAAPEFAAARAQVGARALMLRTLGSGDLLLRKAMTPTQPTAPAPVPVSAPERLVFHLVSVKCIDETDGFLGTESGTDEIALSGAMVDAAGNTVAIPKIGVGGFGGDRATRTYDPPLLLGSVDFTKGSLPRSFNLLLTLIEVDNGDLPQLVQTIYDEVSKRVREAASKAAQGLGGSLADAVTGAIMQALDRVFKFFKDVWEDDVFPGAVTTFTFADAGASFGGAATSGPRSVDFKGHGGHYRVWYSATLERAGDAALRNKAVVYEHANFGGRSLTLGVGRHDVAKIQELGNDAVSSLKVGPGVRVILYEHAGFGGPARVYSGPVAQLSDFNDRVSSVVIEPIAVTLFQHGEYGGSAQSFPLGRHDVTSLKLGNDQASSLLVPPGFKVTLFENKGFSGRKKVFQADANYVGDDFNDIVSSLVVELA</sequence>
<feature type="domain" description="Beta/gamma crystallin 'Greek key'" evidence="3">
    <location>
        <begin position="346"/>
        <end position="388"/>
    </location>
</feature>
<protein>
    <recommendedName>
        <fullName evidence="3">Beta/gamma crystallin 'Greek key' domain-containing protein</fullName>
    </recommendedName>
</protein>
<dbReference type="InterPro" id="IPR011024">
    <property type="entry name" value="G_crystallin-like"/>
</dbReference>
<dbReference type="SUPFAM" id="SSF49695">
    <property type="entry name" value="gamma-Crystallin-like"/>
    <property type="match status" value="2"/>
</dbReference>
<reference evidence="4 5" key="1">
    <citation type="submission" date="2022-11" db="EMBL/GenBank/DDBJ databases">
        <title>Minimal conservation of predation-associated metabolite biosynthetic gene clusters underscores biosynthetic potential of Myxococcota including descriptions for ten novel species: Archangium lansinium sp. nov., Myxococcus landrumus sp. nov., Nannocystis bai.</title>
        <authorList>
            <person name="Ahearne A."/>
            <person name="Stevens C."/>
            <person name="Dowd S."/>
        </authorList>
    </citation>
    <scope>NUCLEOTIDE SEQUENCE [LARGE SCALE GENOMIC DNA]</scope>
    <source>
        <strain evidence="4 5">BB15-2</strain>
    </source>
</reference>
<dbReference type="Gene3D" id="2.60.20.10">
    <property type="entry name" value="Crystallins"/>
    <property type="match status" value="2"/>
</dbReference>
<comment type="caution">
    <text evidence="4">The sequence shown here is derived from an EMBL/GenBank/DDBJ whole genome shotgun (WGS) entry which is preliminary data.</text>
</comment>
<comment type="similarity">
    <text evidence="1">Belongs to the beta/gamma-crystallin family.</text>
</comment>
<name>A0ABT5E5M0_9BACT</name>
<evidence type="ECO:0000256" key="2">
    <source>
        <dbReference type="ARBA" id="ARBA00022737"/>
    </source>
</evidence>
<dbReference type="Proteomes" id="UP001221686">
    <property type="component" value="Unassembled WGS sequence"/>
</dbReference>
<proteinExistence type="inferred from homology"/>
<evidence type="ECO:0000313" key="4">
    <source>
        <dbReference type="EMBL" id="MDC0721151.1"/>
    </source>
</evidence>
<evidence type="ECO:0000256" key="1">
    <source>
        <dbReference type="ARBA" id="ARBA00009646"/>
    </source>
</evidence>
<organism evidence="4 5">
    <name type="scientific">Nannocystis bainbridge</name>
    <dbReference type="NCBI Taxonomy" id="2995303"/>
    <lineage>
        <taxon>Bacteria</taxon>
        <taxon>Pseudomonadati</taxon>
        <taxon>Myxococcota</taxon>
        <taxon>Polyangia</taxon>
        <taxon>Nannocystales</taxon>
        <taxon>Nannocystaceae</taxon>
        <taxon>Nannocystis</taxon>
    </lineage>
</organism>
<evidence type="ECO:0000259" key="3">
    <source>
        <dbReference type="PROSITE" id="PS50915"/>
    </source>
</evidence>
<gene>
    <name evidence="4" type="ORF">POL25_29870</name>
</gene>
<dbReference type="InterPro" id="IPR001064">
    <property type="entry name" value="Beta/gamma_crystallin"/>
</dbReference>
<dbReference type="PROSITE" id="PS50915">
    <property type="entry name" value="CRYSTALLIN_BETA_GAMMA"/>
    <property type="match status" value="1"/>
</dbReference>
<dbReference type="RefSeq" id="WP_272089651.1">
    <property type="nucleotide sequence ID" value="NZ_JAQNDL010000003.1"/>
</dbReference>
<evidence type="ECO:0000313" key="5">
    <source>
        <dbReference type="Proteomes" id="UP001221686"/>
    </source>
</evidence>
<accession>A0ABT5E5M0</accession>
<keyword evidence="5" id="KW-1185">Reference proteome</keyword>
<keyword evidence="2" id="KW-0677">Repeat</keyword>
<dbReference type="EMBL" id="JAQNDL010000003">
    <property type="protein sequence ID" value="MDC0721151.1"/>
    <property type="molecule type" value="Genomic_DNA"/>
</dbReference>